<name>A0A1G7B1Q9_9BRAD</name>
<feature type="binding site" description="distal binding residue" evidence="5">
    <location>
        <position position="56"/>
    </location>
    <ligand>
        <name>heme</name>
        <dbReference type="ChEBI" id="CHEBI:30413"/>
    </ligand>
    <ligandPart>
        <name>Fe</name>
        <dbReference type="ChEBI" id="CHEBI:18248"/>
    </ligandPart>
</feature>
<evidence type="ECO:0000313" key="7">
    <source>
        <dbReference type="Proteomes" id="UP000199245"/>
    </source>
</evidence>
<dbReference type="SUPFAM" id="SSF46458">
    <property type="entry name" value="Globin-like"/>
    <property type="match status" value="1"/>
</dbReference>
<dbReference type="EMBL" id="FMZW01000021">
    <property type="protein sequence ID" value="SDE20185.1"/>
    <property type="molecule type" value="Genomic_DNA"/>
</dbReference>
<evidence type="ECO:0000256" key="5">
    <source>
        <dbReference type="PIRSR" id="PIRSR601486-1"/>
    </source>
</evidence>
<dbReference type="Proteomes" id="UP000199245">
    <property type="component" value="Unassembled WGS sequence"/>
</dbReference>
<keyword evidence="2 5" id="KW-0349">Heme</keyword>
<dbReference type="Pfam" id="PF01152">
    <property type="entry name" value="Bac_globin"/>
    <property type="match status" value="1"/>
</dbReference>
<evidence type="ECO:0000256" key="2">
    <source>
        <dbReference type="ARBA" id="ARBA00022617"/>
    </source>
</evidence>
<dbReference type="InterPro" id="IPR001486">
    <property type="entry name" value="Hemoglobin_trunc"/>
</dbReference>
<proteinExistence type="predicted"/>
<dbReference type="AlphaFoldDB" id="A0A1G7B1Q9"/>
<evidence type="ECO:0000256" key="4">
    <source>
        <dbReference type="ARBA" id="ARBA00023004"/>
    </source>
</evidence>
<dbReference type="Gene3D" id="1.10.490.10">
    <property type="entry name" value="Globins"/>
    <property type="match status" value="1"/>
</dbReference>
<keyword evidence="1" id="KW-0813">Transport</keyword>
<dbReference type="GO" id="GO:0046872">
    <property type="term" value="F:metal ion binding"/>
    <property type="evidence" value="ECO:0007669"/>
    <property type="project" value="UniProtKB-KW"/>
</dbReference>
<protein>
    <submittedName>
        <fullName evidence="6">Hemoglobin</fullName>
    </submittedName>
</protein>
<dbReference type="GO" id="GO:0020037">
    <property type="term" value="F:heme binding"/>
    <property type="evidence" value="ECO:0007669"/>
    <property type="project" value="InterPro"/>
</dbReference>
<dbReference type="CDD" id="cd08916">
    <property type="entry name" value="TrHb3_P"/>
    <property type="match status" value="1"/>
</dbReference>
<organism evidence="6 7">
    <name type="scientific">Bradyrhizobium brasilense</name>
    <dbReference type="NCBI Taxonomy" id="1419277"/>
    <lineage>
        <taxon>Bacteria</taxon>
        <taxon>Pseudomonadati</taxon>
        <taxon>Pseudomonadota</taxon>
        <taxon>Alphaproteobacteria</taxon>
        <taxon>Hyphomicrobiales</taxon>
        <taxon>Nitrobacteraceae</taxon>
        <taxon>Bradyrhizobium</taxon>
    </lineage>
</organism>
<keyword evidence="4 5" id="KW-0408">Iron</keyword>
<evidence type="ECO:0000313" key="6">
    <source>
        <dbReference type="EMBL" id="SDE20185.1"/>
    </source>
</evidence>
<gene>
    <name evidence="6" type="ORF">SAMN05216337_1021131</name>
</gene>
<reference evidence="6 7" key="1">
    <citation type="submission" date="2016-10" db="EMBL/GenBank/DDBJ databases">
        <authorList>
            <person name="de Groot N.N."/>
        </authorList>
    </citation>
    <scope>NUCLEOTIDE SEQUENCE [LARGE SCALE GENOMIC DNA]</scope>
    <source>
        <strain evidence="6 7">R5</strain>
    </source>
</reference>
<dbReference type="RefSeq" id="WP_092085012.1">
    <property type="nucleotide sequence ID" value="NZ_FMZW01000021.1"/>
</dbReference>
<dbReference type="InterPro" id="IPR012292">
    <property type="entry name" value="Globin/Proto"/>
</dbReference>
<evidence type="ECO:0000256" key="3">
    <source>
        <dbReference type="ARBA" id="ARBA00022723"/>
    </source>
</evidence>
<keyword evidence="3 5" id="KW-0479">Metal-binding</keyword>
<accession>A0A1G7B1Q9</accession>
<dbReference type="InterPro" id="IPR009050">
    <property type="entry name" value="Globin-like_sf"/>
</dbReference>
<dbReference type="GO" id="GO:0019825">
    <property type="term" value="F:oxygen binding"/>
    <property type="evidence" value="ECO:0007669"/>
    <property type="project" value="InterPro"/>
</dbReference>
<evidence type="ECO:0000256" key="1">
    <source>
        <dbReference type="ARBA" id="ARBA00022448"/>
    </source>
</evidence>
<sequence>MTAAERREQITAGIVARTGITEAMIEQLVHAFYAKVRKDPMIGPVFETGISNWEPHLAQMCAFWSSVALMTGRYHGTPMVKHMPLPIDAAHFDRWLELFEATAAELCPPDAAAHFIDRARRIASSLEMGVAGGQGVMLAVGERYRRSEAGAVQ</sequence>